<dbReference type="PANTHER" id="PTHR44196:SF1">
    <property type="entry name" value="DEHYDROGENASE_REDUCTASE SDR FAMILY MEMBER 7B"/>
    <property type="match status" value="1"/>
</dbReference>
<dbReference type="AlphaFoldDB" id="A0A4R8UB65"/>
<dbReference type="PRINTS" id="PR00081">
    <property type="entry name" value="GDHRDH"/>
</dbReference>
<dbReference type="InterPro" id="IPR036291">
    <property type="entry name" value="NAD(P)-bd_dom_sf"/>
</dbReference>
<dbReference type="Pfam" id="PF00106">
    <property type="entry name" value="adh_short"/>
    <property type="match status" value="1"/>
</dbReference>
<reference evidence="5 6" key="1">
    <citation type="submission" date="2019-03" db="EMBL/GenBank/DDBJ databases">
        <title>Genomics of glacier-inhabiting Cryobacterium strains.</title>
        <authorList>
            <person name="Liu Q."/>
            <person name="Xin Y.-H."/>
        </authorList>
    </citation>
    <scope>NUCLEOTIDE SEQUENCE [LARGE SCALE GENOMIC DNA]</scope>
    <source>
        <strain evidence="5 6">Sr47</strain>
    </source>
</reference>
<protein>
    <submittedName>
        <fullName evidence="5">SDR family oxidoreductase</fullName>
    </submittedName>
</protein>
<evidence type="ECO:0000313" key="5">
    <source>
        <dbReference type="EMBL" id="TFB46722.1"/>
    </source>
</evidence>
<dbReference type="CDD" id="cd05233">
    <property type="entry name" value="SDR_c"/>
    <property type="match status" value="1"/>
</dbReference>
<dbReference type="SMART" id="SM00822">
    <property type="entry name" value="PKS_KR"/>
    <property type="match status" value="1"/>
</dbReference>
<keyword evidence="2" id="KW-0560">Oxidoreductase</keyword>
<name>A0A4R8UB65_9MICO</name>
<gene>
    <name evidence="5" type="ORF">E3O23_16275</name>
</gene>
<evidence type="ECO:0000256" key="2">
    <source>
        <dbReference type="ARBA" id="ARBA00023002"/>
    </source>
</evidence>
<evidence type="ECO:0000256" key="1">
    <source>
        <dbReference type="ARBA" id="ARBA00006484"/>
    </source>
</evidence>
<dbReference type="RefSeq" id="WP_134492850.1">
    <property type="nucleotide sequence ID" value="NZ_SOEZ01000078.1"/>
</dbReference>
<dbReference type="Gene3D" id="3.40.50.720">
    <property type="entry name" value="NAD(P)-binding Rossmann-like Domain"/>
    <property type="match status" value="1"/>
</dbReference>
<organism evidence="5 6">
    <name type="scientific">Cryobacterium tagatosivorans</name>
    <dbReference type="NCBI Taxonomy" id="1259199"/>
    <lineage>
        <taxon>Bacteria</taxon>
        <taxon>Bacillati</taxon>
        <taxon>Actinomycetota</taxon>
        <taxon>Actinomycetes</taxon>
        <taxon>Micrococcales</taxon>
        <taxon>Microbacteriaceae</taxon>
        <taxon>Cryobacterium</taxon>
    </lineage>
</organism>
<evidence type="ECO:0000259" key="4">
    <source>
        <dbReference type="SMART" id="SM00822"/>
    </source>
</evidence>
<dbReference type="InterPro" id="IPR002347">
    <property type="entry name" value="SDR_fam"/>
</dbReference>
<dbReference type="GO" id="GO:0016491">
    <property type="term" value="F:oxidoreductase activity"/>
    <property type="evidence" value="ECO:0007669"/>
    <property type="project" value="UniProtKB-KW"/>
</dbReference>
<keyword evidence="6" id="KW-1185">Reference proteome</keyword>
<proteinExistence type="inferred from homology"/>
<feature type="domain" description="Ketoreductase" evidence="4">
    <location>
        <begin position="6"/>
        <end position="187"/>
    </location>
</feature>
<dbReference type="Proteomes" id="UP000297866">
    <property type="component" value="Unassembled WGS sequence"/>
</dbReference>
<comment type="similarity">
    <text evidence="1 3">Belongs to the short-chain dehydrogenases/reductases (SDR) family.</text>
</comment>
<dbReference type="PANTHER" id="PTHR44196">
    <property type="entry name" value="DEHYDROGENASE/REDUCTASE SDR FAMILY MEMBER 7B"/>
    <property type="match status" value="1"/>
</dbReference>
<dbReference type="SUPFAM" id="SSF51735">
    <property type="entry name" value="NAD(P)-binding Rossmann-fold domains"/>
    <property type="match status" value="1"/>
</dbReference>
<accession>A0A4R8UB65</accession>
<evidence type="ECO:0000256" key="3">
    <source>
        <dbReference type="RuleBase" id="RU000363"/>
    </source>
</evidence>
<dbReference type="OrthoDB" id="9775296at2"/>
<dbReference type="InterPro" id="IPR057326">
    <property type="entry name" value="KR_dom"/>
</dbReference>
<evidence type="ECO:0000313" key="6">
    <source>
        <dbReference type="Proteomes" id="UP000297866"/>
    </source>
</evidence>
<dbReference type="EMBL" id="SOEZ01000078">
    <property type="protein sequence ID" value="TFB46722.1"/>
    <property type="molecule type" value="Genomic_DNA"/>
</dbReference>
<dbReference type="GO" id="GO:0016020">
    <property type="term" value="C:membrane"/>
    <property type="evidence" value="ECO:0007669"/>
    <property type="project" value="TreeGrafter"/>
</dbReference>
<comment type="caution">
    <text evidence="5">The sequence shown here is derived from an EMBL/GenBank/DDBJ whole genome shotgun (WGS) entry which is preliminary data.</text>
</comment>
<sequence length="269" mass="28488">MIISNKVFVVTGGGNGIGRDVVLALVRKGARVAAVDLSEAGLAETMSLAGAFGDHVSSHVVNIADRAAVEALPDAVMEAHGAVDGLVNVAGIIHRFARVNDLTFDEIDKVMNVNFYGVLNMTKTFLPHLLKRPEGHIATVSSMGAFVPVPGQTAYGASKAAVKLLMEGLNSELLDTNVRVTVAFPGAVGTNIAVNSGAMTVEQSKQPSTMKIKMTPSPLAADLVVRAIEKKSYHAFIGSDSKMMDKLSRIMPERAAKIIYSQMRSLLSN</sequence>
<dbReference type="PRINTS" id="PR00080">
    <property type="entry name" value="SDRFAMILY"/>
</dbReference>